<name>A0ABN3VAT9_9PSEU</name>
<dbReference type="InterPro" id="IPR005152">
    <property type="entry name" value="Lipase_secreted"/>
</dbReference>
<gene>
    <name evidence="2" type="ORF">GCM10010470_22120</name>
</gene>
<dbReference type="Pfam" id="PF03583">
    <property type="entry name" value="LIP"/>
    <property type="match status" value="1"/>
</dbReference>
<dbReference type="Gene3D" id="3.40.50.1820">
    <property type="entry name" value="alpha/beta hydrolase"/>
    <property type="match status" value="2"/>
</dbReference>
<protein>
    <submittedName>
        <fullName evidence="2">Prolyl oligopeptidase family serine peptidase</fullName>
    </submittedName>
</protein>
<proteinExistence type="predicted"/>
<dbReference type="InterPro" id="IPR029058">
    <property type="entry name" value="AB_hydrolase_fold"/>
</dbReference>
<dbReference type="Proteomes" id="UP001500979">
    <property type="component" value="Unassembled WGS sequence"/>
</dbReference>
<dbReference type="SUPFAM" id="SSF53474">
    <property type="entry name" value="alpha/beta-Hydrolases"/>
    <property type="match status" value="1"/>
</dbReference>
<evidence type="ECO:0000256" key="1">
    <source>
        <dbReference type="SAM" id="MobiDB-lite"/>
    </source>
</evidence>
<accession>A0ABN3VAT9</accession>
<dbReference type="PANTHER" id="PTHR34853:SF1">
    <property type="entry name" value="LIPASE 5"/>
    <property type="match status" value="1"/>
</dbReference>
<feature type="region of interest" description="Disordered" evidence="1">
    <location>
        <begin position="1"/>
        <end position="23"/>
    </location>
</feature>
<reference evidence="2 3" key="1">
    <citation type="journal article" date="2019" name="Int. J. Syst. Evol. Microbiol.">
        <title>The Global Catalogue of Microorganisms (GCM) 10K type strain sequencing project: providing services to taxonomists for standard genome sequencing and annotation.</title>
        <authorList>
            <consortium name="The Broad Institute Genomics Platform"/>
            <consortium name="The Broad Institute Genome Sequencing Center for Infectious Disease"/>
            <person name="Wu L."/>
            <person name="Ma J."/>
        </authorList>
    </citation>
    <scope>NUCLEOTIDE SEQUENCE [LARGE SCALE GENOMIC DNA]</scope>
    <source>
        <strain evidence="2 3">JCM 9383</strain>
    </source>
</reference>
<organism evidence="2 3">
    <name type="scientific">Saccharopolyspora taberi</name>
    <dbReference type="NCBI Taxonomy" id="60895"/>
    <lineage>
        <taxon>Bacteria</taxon>
        <taxon>Bacillati</taxon>
        <taxon>Actinomycetota</taxon>
        <taxon>Actinomycetes</taxon>
        <taxon>Pseudonocardiales</taxon>
        <taxon>Pseudonocardiaceae</taxon>
        <taxon>Saccharopolyspora</taxon>
    </lineage>
</organism>
<evidence type="ECO:0000313" key="3">
    <source>
        <dbReference type="Proteomes" id="UP001500979"/>
    </source>
</evidence>
<comment type="caution">
    <text evidence="2">The sequence shown here is derived from an EMBL/GenBank/DDBJ whole genome shotgun (WGS) entry which is preliminary data.</text>
</comment>
<keyword evidence="3" id="KW-1185">Reference proteome</keyword>
<evidence type="ECO:0000313" key="2">
    <source>
        <dbReference type="EMBL" id="GAA2787259.1"/>
    </source>
</evidence>
<dbReference type="PANTHER" id="PTHR34853">
    <property type="match status" value="1"/>
</dbReference>
<dbReference type="EMBL" id="BAAAUX010000011">
    <property type="protein sequence ID" value="GAA2787259.1"/>
    <property type="molecule type" value="Genomic_DNA"/>
</dbReference>
<dbReference type="PIRSF" id="PIRSF029171">
    <property type="entry name" value="Esterase_LipA"/>
    <property type="match status" value="1"/>
</dbReference>
<sequence length="352" mass="36794">MAAPAQADPPGTVIDAGPLPGDQWLPGAGAAHRVTYTSTGPGDASATVTGTIFVPAGPPPAGGWPVVSWAHGTTGLGDGCAPSVRPRLQPETEHLAAWLKEGYAIVATDYAGLGTPGVHPYLDGRTAAHGVVDIVRAARAVVPELSPSWVAVGHSQGGHSGLFTANLATRYAPELDFRGAVATGPPSNLTRIIGEFDPSTPPLPIMPGLTALTSYILAGVQAATPGFDVQPYLSPLGREVVADAERLCMGEQMVRTEGISIGQLLSKPLDERFRQAMGAAFDVPTTGYDRPVFIGQGDSDKVVPAFLTKRLVDDLEAAGQPYTYRTYPADHMDTVPASLPDSLDFVRRLFGR</sequence>